<feature type="transmembrane region" description="Helical" evidence="1">
    <location>
        <begin position="82"/>
        <end position="103"/>
    </location>
</feature>
<keyword evidence="1" id="KW-1133">Transmembrane helix</keyword>
<gene>
    <name evidence="2" type="ORF">V5E97_25455</name>
</gene>
<keyword evidence="1" id="KW-0812">Transmembrane</keyword>
<evidence type="ECO:0000313" key="2">
    <source>
        <dbReference type="EMBL" id="XBH01683.1"/>
    </source>
</evidence>
<accession>A0AAU7C991</accession>
<sequence length="327" mass="37414">MLDAIPVGSRFRYADPVPLRVWRTAGYYTVTDATKNQFSLLTANVEIGSALLSDAEHLLDHAAEHQVLIYRTINMKDWSSPAWLVVTFYYWSFFLALSLTRLLGQTVWYLDQEAVEGFSIAAPNPPVKKVGAGTFGLACGSKLNSTEREVILCKSKESRLHEHLWKLFFKICKAKLSKFQAGTFDGLEERLFACFERSATQLGSHWPSDLRNVVNYRPGFAYDTIRRTRVLGNFDYLKGDKRVSVENLIDRLENNIALTRSASSVIQNPKIVSRMLVDFTFLLHAFVSELHEDLLNRNSLDNRWKHNRGRFLRGEGLYCDSGLWPCY</sequence>
<dbReference type="EMBL" id="CP155447">
    <property type="protein sequence ID" value="XBH01683.1"/>
    <property type="molecule type" value="Genomic_DNA"/>
</dbReference>
<dbReference type="RefSeq" id="WP_406694426.1">
    <property type="nucleotide sequence ID" value="NZ_CP155447.1"/>
</dbReference>
<organism evidence="2">
    <name type="scientific">Singulisphaera sp. Ch08</name>
    <dbReference type="NCBI Taxonomy" id="3120278"/>
    <lineage>
        <taxon>Bacteria</taxon>
        <taxon>Pseudomonadati</taxon>
        <taxon>Planctomycetota</taxon>
        <taxon>Planctomycetia</taxon>
        <taxon>Isosphaerales</taxon>
        <taxon>Isosphaeraceae</taxon>
        <taxon>Singulisphaera</taxon>
    </lineage>
</organism>
<proteinExistence type="predicted"/>
<dbReference type="AlphaFoldDB" id="A0AAU7C991"/>
<protein>
    <submittedName>
        <fullName evidence="2">Uncharacterized protein</fullName>
    </submittedName>
</protein>
<name>A0AAU7C991_9BACT</name>
<keyword evidence="1" id="KW-0472">Membrane</keyword>
<evidence type="ECO:0000256" key="1">
    <source>
        <dbReference type="SAM" id="Phobius"/>
    </source>
</evidence>
<reference evidence="2" key="1">
    <citation type="submission" date="2024-05" db="EMBL/GenBank/DDBJ databases">
        <title>Planctomycetes of the genus Singulisphaera possess chitinolytic capabilities.</title>
        <authorList>
            <person name="Ivanova A."/>
        </authorList>
    </citation>
    <scope>NUCLEOTIDE SEQUENCE</scope>
    <source>
        <strain evidence="2">Ch08T</strain>
    </source>
</reference>